<evidence type="ECO:0000256" key="4">
    <source>
        <dbReference type="ARBA" id="ARBA00022821"/>
    </source>
</evidence>
<evidence type="ECO:0000256" key="6">
    <source>
        <dbReference type="SAM" id="SignalP"/>
    </source>
</evidence>
<organism evidence="7">
    <name type="scientific">Brassica oleracea</name>
    <name type="common">Wild cabbage</name>
    <dbReference type="NCBI Taxonomy" id="3712"/>
    <lineage>
        <taxon>Eukaryota</taxon>
        <taxon>Viridiplantae</taxon>
        <taxon>Streptophyta</taxon>
        <taxon>Embryophyta</taxon>
        <taxon>Tracheophyta</taxon>
        <taxon>Spermatophyta</taxon>
        <taxon>Magnoliopsida</taxon>
        <taxon>eudicotyledons</taxon>
        <taxon>Gunneridae</taxon>
        <taxon>Pentapetalae</taxon>
        <taxon>rosids</taxon>
        <taxon>malvids</taxon>
        <taxon>Brassicales</taxon>
        <taxon>Brassicaceae</taxon>
        <taxon>Brassiceae</taxon>
        <taxon>Brassica</taxon>
    </lineage>
</organism>
<proteinExistence type="inferred from homology"/>
<sequence length="78" mass="8830">MSAQKFQVVYLLLIIFLLFSQSTANRCVYRGPCKIDDDCKKLCTFPGDDPSYWRCLTPPPINGQCCCKHSNQGNIVLL</sequence>
<accession>A0A3P6G916</accession>
<dbReference type="Pfam" id="PF25052">
    <property type="entry name" value="AtDEF-like"/>
    <property type="match status" value="1"/>
</dbReference>
<reference evidence="7" key="1">
    <citation type="submission" date="2018-11" db="EMBL/GenBank/DDBJ databases">
        <authorList>
            <consortium name="Genoscope - CEA"/>
            <person name="William W."/>
        </authorList>
    </citation>
    <scope>NUCLEOTIDE SEQUENCE</scope>
</reference>
<evidence type="ECO:0000256" key="1">
    <source>
        <dbReference type="ARBA" id="ARBA00006722"/>
    </source>
</evidence>
<keyword evidence="4" id="KW-0611">Plant defense</keyword>
<evidence type="ECO:0000256" key="3">
    <source>
        <dbReference type="ARBA" id="ARBA00022577"/>
    </source>
</evidence>
<feature type="chain" id="PRO_5018219794" evidence="6">
    <location>
        <begin position="25"/>
        <end position="78"/>
    </location>
</feature>
<evidence type="ECO:0000256" key="2">
    <source>
        <dbReference type="ARBA" id="ARBA00022529"/>
    </source>
</evidence>
<dbReference type="GO" id="GO:0031640">
    <property type="term" value="P:killing of cells of another organism"/>
    <property type="evidence" value="ECO:0007669"/>
    <property type="project" value="UniProtKB-KW"/>
</dbReference>
<dbReference type="InterPro" id="IPR010851">
    <property type="entry name" value="DEFL"/>
</dbReference>
<protein>
    <submittedName>
        <fullName evidence="7">Uncharacterized protein</fullName>
    </submittedName>
</protein>
<dbReference type="EMBL" id="LR031879">
    <property type="protein sequence ID" value="VDD56556.1"/>
    <property type="molecule type" value="Genomic_DNA"/>
</dbReference>
<dbReference type="AlphaFoldDB" id="A0A3P6G916"/>
<comment type="similarity">
    <text evidence="1">Belongs to the DEFL family.</text>
</comment>
<evidence type="ECO:0000256" key="5">
    <source>
        <dbReference type="ARBA" id="ARBA00023157"/>
    </source>
</evidence>
<gene>
    <name evidence="7" type="ORF">BOLC8T49785H</name>
</gene>
<keyword evidence="3" id="KW-0295">Fungicide</keyword>
<dbReference type="GO" id="GO:0050832">
    <property type="term" value="P:defense response to fungus"/>
    <property type="evidence" value="ECO:0007669"/>
    <property type="project" value="UniProtKB-KW"/>
</dbReference>
<keyword evidence="2" id="KW-0929">Antimicrobial</keyword>
<keyword evidence="6" id="KW-0732">Signal</keyword>
<keyword evidence="5" id="KW-1015">Disulfide bond</keyword>
<name>A0A3P6G916_BRAOL</name>
<evidence type="ECO:0000313" key="7">
    <source>
        <dbReference type="EMBL" id="VDD56556.1"/>
    </source>
</evidence>
<feature type="signal peptide" evidence="6">
    <location>
        <begin position="1"/>
        <end position="24"/>
    </location>
</feature>